<sequence>MKSDGTTELYCELLNRRIEGSFYYIHMWGNDTFSCWLISRSRLIISP</sequence>
<reference evidence="1" key="2">
    <citation type="journal article" date="2015" name="Fish Shellfish Immunol.">
        <title>Early steps in the European eel (Anguilla anguilla)-Vibrio vulnificus interaction in the gills: Role of the RtxA13 toxin.</title>
        <authorList>
            <person name="Callol A."/>
            <person name="Pajuelo D."/>
            <person name="Ebbesson L."/>
            <person name="Teles M."/>
            <person name="MacKenzie S."/>
            <person name="Amaro C."/>
        </authorList>
    </citation>
    <scope>NUCLEOTIDE SEQUENCE</scope>
</reference>
<organism evidence="1">
    <name type="scientific">Anguilla anguilla</name>
    <name type="common">European freshwater eel</name>
    <name type="synonym">Muraena anguilla</name>
    <dbReference type="NCBI Taxonomy" id="7936"/>
    <lineage>
        <taxon>Eukaryota</taxon>
        <taxon>Metazoa</taxon>
        <taxon>Chordata</taxon>
        <taxon>Craniata</taxon>
        <taxon>Vertebrata</taxon>
        <taxon>Euteleostomi</taxon>
        <taxon>Actinopterygii</taxon>
        <taxon>Neopterygii</taxon>
        <taxon>Teleostei</taxon>
        <taxon>Anguilliformes</taxon>
        <taxon>Anguillidae</taxon>
        <taxon>Anguilla</taxon>
    </lineage>
</organism>
<protein>
    <submittedName>
        <fullName evidence="1">Uncharacterized protein</fullName>
    </submittedName>
</protein>
<proteinExistence type="predicted"/>
<evidence type="ECO:0000313" key="1">
    <source>
        <dbReference type="EMBL" id="JAH88322.1"/>
    </source>
</evidence>
<reference evidence="1" key="1">
    <citation type="submission" date="2014-11" db="EMBL/GenBank/DDBJ databases">
        <authorList>
            <person name="Amaro Gonzalez C."/>
        </authorList>
    </citation>
    <scope>NUCLEOTIDE SEQUENCE</scope>
</reference>
<dbReference type="EMBL" id="GBXM01020255">
    <property type="protein sequence ID" value="JAH88322.1"/>
    <property type="molecule type" value="Transcribed_RNA"/>
</dbReference>
<name>A0A0E9WDB2_ANGAN</name>
<dbReference type="AlphaFoldDB" id="A0A0E9WDB2"/>
<accession>A0A0E9WDB2</accession>